<evidence type="ECO:0000313" key="3">
    <source>
        <dbReference type="Proteomes" id="UP000054538"/>
    </source>
</evidence>
<dbReference type="AlphaFoldDB" id="A0A0D0CSM5"/>
<reference evidence="2 3" key="1">
    <citation type="submission" date="2014-04" db="EMBL/GenBank/DDBJ databases">
        <authorList>
            <consortium name="DOE Joint Genome Institute"/>
            <person name="Kuo A."/>
            <person name="Kohler A."/>
            <person name="Jargeat P."/>
            <person name="Nagy L.G."/>
            <person name="Floudas D."/>
            <person name="Copeland A."/>
            <person name="Barry K.W."/>
            <person name="Cichocki N."/>
            <person name="Veneault-Fourrey C."/>
            <person name="LaButti K."/>
            <person name="Lindquist E.A."/>
            <person name="Lipzen A."/>
            <person name="Lundell T."/>
            <person name="Morin E."/>
            <person name="Murat C."/>
            <person name="Sun H."/>
            <person name="Tunlid A."/>
            <person name="Henrissat B."/>
            <person name="Grigoriev I.V."/>
            <person name="Hibbett D.S."/>
            <person name="Martin F."/>
            <person name="Nordberg H.P."/>
            <person name="Cantor M.N."/>
            <person name="Hua S.X."/>
        </authorList>
    </citation>
    <scope>NUCLEOTIDE SEQUENCE [LARGE SCALE GENOMIC DNA]</scope>
    <source>
        <strain evidence="2 3">Ve08.2h10</strain>
    </source>
</reference>
<proteinExistence type="predicted"/>
<accession>A0A0D0CSM5</accession>
<dbReference type="InParanoid" id="A0A0D0CSM5"/>
<dbReference type="Proteomes" id="UP000054538">
    <property type="component" value="Unassembled WGS sequence"/>
</dbReference>
<name>A0A0D0CSM5_9AGAM</name>
<gene>
    <name evidence="2" type="ORF">PAXRUDRAFT_694028</name>
</gene>
<evidence type="ECO:0000313" key="2">
    <source>
        <dbReference type="EMBL" id="KIK86297.1"/>
    </source>
</evidence>
<sequence>MPRQNYGMRKKKDRITTYNYRQLGPSSPVRGWRHRGCSRTIGAKNKKGCSKMKGEKRQITRTCSTLSVIPYLHESCPARTRKKKEKKKDQRRTLQVTYVRISTVSTSKHIISCTAHVVPTKRKKERKESSNTHPPNNPKSSPPKLHDMIPPWGATVHSPQL</sequence>
<organism evidence="2 3">
    <name type="scientific">Paxillus rubicundulus Ve08.2h10</name>
    <dbReference type="NCBI Taxonomy" id="930991"/>
    <lineage>
        <taxon>Eukaryota</taxon>
        <taxon>Fungi</taxon>
        <taxon>Dikarya</taxon>
        <taxon>Basidiomycota</taxon>
        <taxon>Agaricomycotina</taxon>
        <taxon>Agaricomycetes</taxon>
        <taxon>Agaricomycetidae</taxon>
        <taxon>Boletales</taxon>
        <taxon>Paxilineae</taxon>
        <taxon>Paxillaceae</taxon>
        <taxon>Paxillus</taxon>
    </lineage>
</organism>
<protein>
    <submittedName>
        <fullName evidence="2">Uncharacterized protein</fullName>
    </submittedName>
</protein>
<dbReference type="HOGENOM" id="CLU_1644261_0_0_1"/>
<reference evidence="3" key="2">
    <citation type="submission" date="2015-01" db="EMBL/GenBank/DDBJ databases">
        <title>Evolutionary Origins and Diversification of the Mycorrhizal Mutualists.</title>
        <authorList>
            <consortium name="DOE Joint Genome Institute"/>
            <consortium name="Mycorrhizal Genomics Consortium"/>
            <person name="Kohler A."/>
            <person name="Kuo A."/>
            <person name="Nagy L.G."/>
            <person name="Floudas D."/>
            <person name="Copeland A."/>
            <person name="Barry K.W."/>
            <person name="Cichocki N."/>
            <person name="Veneault-Fourrey C."/>
            <person name="LaButti K."/>
            <person name="Lindquist E.A."/>
            <person name="Lipzen A."/>
            <person name="Lundell T."/>
            <person name="Morin E."/>
            <person name="Murat C."/>
            <person name="Riley R."/>
            <person name="Ohm R."/>
            <person name="Sun H."/>
            <person name="Tunlid A."/>
            <person name="Henrissat B."/>
            <person name="Grigoriev I.V."/>
            <person name="Hibbett D.S."/>
            <person name="Martin F."/>
        </authorList>
    </citation>
    <scope>NUCLEOTIDE SEQUENCE [LARGE SCALE GENOMIC DNA]</scope>
    <source>
        <strain evidence="3">Ve08.2h10</strain>
    </source>
</reference>
<feature type="region of interest" description="Disordered" evidence="1">
    <location>
        <begin position="116"/>
        <end position="161"/>
    </location>
</feature>
<evidence type="ECO:0000256" key="1">
    <source>
        <dbReference type="SAM" id="MobiDB-lite"/>
    </source>
</evidence>
<dbReference type="EMBL" id="KN825557">
    <property type="protein sequence ID" value="KIK86297.1"/>
    <property type="molecule type" value="Genomic_DNA"/>
</dbReference>
<keyword evidence="3" id="KW-1185">Reference proteome</keyword>